<keyword evidence="4" id="KW-1185">Reference proteome</keyword>
<dbReference type="SUPFAM" id="SSF51120">
    <property type="entry name" value="beta-Roll"/>
    <property type="match status" value="3"/>
</dbReference>
<dbReference type="RefSeq" id="WP_234937640.1">
    <property type="nucleotide sequence ID" value="NZ_JAGGJV010000016.1"/>
</dbReference>
<keyword evidence="2" id="KW-0964">Secreted</keyword>
<dbReference type="EMBL" id="JAGGJV010000016">
    <property type="protein sequence ID" value="MBP1862280.1"/>
    <property type="molecule type" value="Genomic_DNA"/>
</dbReference>
<evidence type="ECO:0000256" key="1">
    <source>
        <dbReference type="ARBA" id="ARBA00004613"/>
    </source>
</evidence>
<sequence length="342" mass="33912">MANITVNSGFGFDIRDLDFSGITHAVSYTRSSTRFVAQYAMGKDEFRGANFTYDRMGAPTGGTVTSYGIWFQATRAYLIDEVSLSMKSIMAAARTPGTSDDVNLVAGALKGADNFNGGDGADYVKLYAGNDTASGDGGNDIISGGDGNDTLKGGDGNDKLYGEAGADKLDGGAGTDTASYAAAAVGVTASLSNAAVNTGEAKGDVYVSIEWLAGSTFGDKLYGNGSANLLAGGSGNDLLNGGAGADKLDGGTGTDTASYSGASAGVTASLANASINTGDAKGDTYVSIEWLAGSTFGDKLYGNGSANLLAGGSGNDLLNGGAGADKLDGGTGTDTAAYYGAS</sequence>
<dbReference type="InterPro" id="IPR011049">
    <property type="entry name" value="Serralysin-like_metalloprot_C"/>
</dbReference>
<dbReference type="PANTHER" id="PTHR38340">
    <property type="entry name" value="S-LAYER PROTEIN"/>
    <property type="match status" value="1"/>
</dbReference>
<dbReference type="PRINTS" id="PR00313">
    <property type="entry name" value="CABNDNGRPT"/>
</dbReference>
<protein>
    <submittedName>
        <fullName evidence="3">Ca2+-binding RTX toxin-like protein</fullName>
    </submittedName>
</protein>
<dbReference type="PANTHER" id="PTHR38340:SF1">
    <property type="entry name" value="S-LAYER PROTEIN"/>
    <property type="match status" value="1"/>
</dbReference>
<gene>
    <name evidence="3" type="ORF">J2Z75_005811</name>
</gene>
<accession>A0ABS4EWE4</accession>
<dbReference type="PROSITE" id="PS00330">
    <property type="entry name" value="HEMOLYSIN_CALCIUM"/>
    <property type="match status" value="4"/>
</dbReference>
<evidence type="ECO:0000313" key="4">
    <source>
        <dbReference type="Proteomes" id="UP000823786"/>
    </source>
</evidence>
<name>A0ABS4EWE4_9HYPH</name>
<dbReference type="InterPro" id="IPR050557">
    <property type="entry name" value="RTX_toxin/Mannuronan_C5-epim"/>
</dbReference>
<proteinExistence type="predicted"/>
<evidence type="ECO:0000256" key="2">
    <source>
        <dbReference type="ARBA" id="ARBA00022525"/>
    </source>
</evidence>
<comment type="subcellular location">
    <subcellularLocation>
        <location evidence="1">Secreted</location>
    </subcellularLocation>
</comment>
<dbReference type="InterPro" id="IPR018511">
    <property type="entry name" value="Hemolysin-typ_Ca-bd_CS"/>
</dbReference>
<feature type="non-terminal residue" evidence="3">
    <location>
        <position position="342"/>
    </location>
</feature>
<comment type="caution">
    <text evidence="3">The sequence shown here is derived from an EMBL/GenBank/DDBJ whole genome shotgun (WGS) entry which is preliminary data.</text>
</comment>
<dbReference type="Gene3D" id="2.150.10.10">
    <property type="entry name" value="Serralysin-like metalloprotease, C-terminal"/>
    <property type="match status" value="3"/>
</dbReference>
<dbReference type="Pfam" id="PF00353">
    <property type="entry name" value="HemolysinCabind"/>
    <property type="match status" value="4"/>
</dbReference>
<evidence type="ECO:0000313" key="3">
    <source>
        <dbReference type="EMBL" id="MBP1862280.1"/>
    </source>
</evidence>
<organism evidence="3 4">
    <name type="scientific">Rhizobium herbae</name>
    <dbReference type="NCBI Taxonomy" id="508661"/>
    <lineage>
        <taxon>Bacteria</taxon>
        <taxon>Pseudomonadati</taxon>
        <taxon>Pseudomonadota</taxon>
        <taxon>Alphaproteobacteria</taxon>
        <taxon>Hyphomicrobiales</taxon>
        <taxon>Rhizobiaceae</taxon>
        <taxon>Rhizobium/Agrobacterium group</taxon>
        <taxon>Rhizobium</taxon>
    </lineage>
</organism>
<dbReference type="Proteomes" id="UP000823786">
    <property type="component" value="Unassembled WGS sequence"/>
</dbReference>
<reference evidence="3 4" key="1">
    <citation type="submission" date="2021-03" db="EMBL/GenBank/DDBJ databases">
        <title>Genomic Encyclopedia of Type Strains, Phase IV (KMG-IV): sequencing the most valuable type-strain genomes for metagenomic binning, comparative biology and taxonomic classification.</title>
        <authorList>
            <person name="Goeker M."/>
        </authorList>
    </citation>
    <scope>NUCLEOTIDE SEQUENCE [LARGE SCALE GENOMIC DNA]</scope>
    <source>
        <strain evidence="3 4">DSM 26427</strain>
    </source>
</reference>
<dbReference type="InterPro" id="IPR001343">
    <property type="entry name" value="Hemolysn_Ca-bd"/>
</dbReference>